<dbReference type="Pfam" id="PF01035">
    <property type="entry name" value="DNA_binding_1"/>
    <property type="match status" value="1"/>
</dbReference>
<dbReference type="EMBL" id="JANDBC010000003">
    <property type="protein sequence ID" value="MCP9292655.1"/>
    <property type="molecule type" value="Genomic_DNA"/>
</dbReference>
<keyword evidence="1" id="KW-0227">DNA damage</keyword>
<comment type="caution">
    <text evidence="3">The sequence shown here is derived from an EMBL/GenBank/DDBJ whole genome shotgun (WGS) entry which is preliminary data.</text>
</comment>
<dbReference type="GO" id="GO:0006281">
    <property type="term" value="P:DNA repair"/>
    <property type="evidence" value="ECO:0007669"/>
    <property type="project" value="InterPro"/>
</dbReference>
<dbReference type="InterPro" id="IPR036388">
    <property type="entry name" value="WH-like_DNA-bd_sf"/>
</dbReference>
<dbReference type="AlphaFoldDB" id="A0A9X2L5J4"/>
<gene>
    <name evidence="3" type="ORF">NM125_13790</name>
</gene>
<dbReference type="PANTHER" id="PTHR42942:SF1">
    <property type="entry name" value="ALKYLTRANSFERASE-LIKE PROTEIN 1"/>
    <property type="match status" value="1"/>
</dbReference>
<protein>
    <submittedName>
        <fullName evidence="3">MGMT family protein</fullName>
    </submittedName>
</protein>
<feature type="domain" description="Methylated-DNA-[protein]-cysteine S-methyltransferase DNA binding" evidence="2">
    <location>
        <begin position="8"/>
        <end position="92"/>
    </location>
</feature>
<organism evidence="3 4">
    <name type="scientific">Gracilimonas sediminicola</name>
    <dbReference type="NCBI Taxonomy" id="2952158"/>
    <lineage>
        <taxon>Bacteria</taxon>
        <taxon>Pseudomonadati</taxon>
        <taxon>Balneolota</taxon>
        <taxon>Balneolia</taxon>
        <taxon>Balneolales</taxon>
        <taxon>Balneolaceae</taxon>
        <taxon>Gracilimonas</taxon>
    </lineage>
</organism>
<dbReference type="CDD" id="cd06445">
    <property type="entry name" value="ATase"/>
    <property type="match status" value="1"/>
</dbReference>
<dbReference type="SUPFAM" id="SSF46767">
    <property type="entry name" value="Methylated DNA-protein cysteine methyltransferase, C-terminal domain"/>
    <property type="match status" value="1"/>
</dbReference>
<dbReference type="InterPro" id="IPR036217">
    <property type="entry name" value="MethylDNA_cys_MeTrfase_DNAb"/>
</dbReference>
<evidence type="ECO:0000313" key="4">
    <source>
        <dbReference type="Proteomes" id="UP001139125"/>
    </source>
</evidence>
<dbReference type="GO" id="GO:0003824">
    <property type="term" value="F:catalytic activity"/>
    <property type="evidence" value="ECO:0007669"/>
    <property type="project" value="InterPro"/>
</dbReference>
<evidence type="ECO:0000313" key="3">
    <source>
        <dbReference type="EMBL" id="MCP9292655.1"/>
    </source>
</evidence>
<keyword evidence="4" id="KW-1185">Reference proteome</keyword>
<sequence>MSSDKASDFYERVYEVVARIPQGKVTSYGAIARYLGVESGARMVGYAMNNYRSYDLGYELPAHRVLNRLGQLTGRAHFEGDTMKERLQQEGVQFKEDYTVDIERHFWNPMELSEKA</sequence>
<reference evidence="3" key="1">
    <citation type="submission" date="2022-06" db="EMBL/GenBank/DDBJ databases">
        <title>Gracilimonas sp. CAU 1638 isolated from sea sediment.</title>
        <authorList>
            <person name="Kim W."/>
        </authorList>
    </citation>
    <scope>NUCLEOTIDE SEQUENCE</scope>
    <source>
        <strain evidence="3">CAU 1638</strain>
    </source>
</reference>
<evidence type="ECO:0000259" key="2">
    <source>
        <dbReference type="Pfam" id="PF01035"/>
    </source>
</evidence>
<dbReference type="PANTHER" id="PTHR42942">
    <property type="entry name" value="6-O-METHYLGUANINE DNA METHYLTRANSFERASE"/>
    <property type="match status" value="1"/>
</dbReference>
<proteinExistence type="predicted"/>
<accession>A0A9X2L5J4</accession>
<name>A0A9X2L5J4_9BACT</name>
<dbReference type="Proteomes" id="UP001139125">
    <property type="component" value="Unassembled WGS sequence"/>
</dbReference>
<dbReference type="InterPro" id="IPR052520">
    <property type="entry name" value="ATL_DNA_repair"/>
</dbReference>
<evidence type="ECO:0000256" key="1">
    <source>
        <dbReference type="ARBA" id="ARBA00022763"/>
    </source>
</evidence>
<dbReference type="Gene3D" id="1.10.10.10">
    <property type="entry name" value="Winged helix-like DNA-binding domain superfamily/Winged helix DNA-binding domain"/>
    <property type="match status" value="1"/>
</dbReference>
<dbReference type="InterPro" id="IPR014048">
    <property type="entry name" value="MethylDNA_cys_MeTrfase_DNA-bd"/>
</dbReference>
<dbReference type="RefSeq" id="WP_255135552.1">
    <property type="nucleotide sequence ID" value="NZ_JANDBC010000003.1"/>
</dbReference>